<dbReference type="InterPro" id="IPR014347">
    <property type="entry name" value="Tautomerase/MIF_sf"/>
</dbReference>
<dbReference type="Pfam" id="PF01187">
    <property type="entry name" value="MIF"/>
    <property type="match status" value="1"/>
</dbReference>
<dbReference type="SUPFAM" id="SSF55331">
    <property type="entry name" value="Tautomerase/MIF"/>
    <property type="match status" value="1"/>
</dbReference>
<evidence type="ECO:0000256" key="1">
    <source>
        <dbReference type="ARBA" id="ARBA00005851"/>
    </source>
</evidence>
<evidence type="ECO:0000256" key="2">
    <source>
        <dbReference type="SAM" id="MobiDB-lite"/>
    </source>
</evidence>
<evidence type="ECO:0000313" key="3">
    <source>
        <dbReference type="EMBL" id="CAD7232960.1"/>
    </source>
</evidence>
<protein>
    <submittedName>
        <fullName evidence="3">Uncharacterized protein</fullName>
    </submittedName>
</protein>
<organism evidence="3">
    <name type="scientific">Cyprideis torosa</name>
    <dbReference type="NCBI Taxonomy" id="163714"/>
    <lineage>
        <taxon>Eukaryota</taxon>
        <taxon>Metazoa</taxon>
        <taxon>Ecdysozoa</taxon>
        <taxon>Arthropoda</taxon>
        <taxon>Crustacea</taxon>
        <taxon>Oligostraca</taxon>
        <taxon>Ostracoda</taxon>
        <taxon>Podocopa</taxon>
        <taxon>Podocopida</taxon>
        <taxon>Cytherocopina</taxon>
        <taxon>Cytheroidea</taxon>
        <taxon>Cytherideidae</taxon>
        <taxon>Cyprideis</taxon>
    </lineage>
</organism>
<gene>
    <name evidence="3" type="ORF">CTOB1V02_LOCUS10785</name>
</gene>
<comment type="similarity">
    <text evidence="1">Belongs to the MIF family.</text>
</comment>
<feature type="region of interest" description="Disordered" evidence="2">
    <location>
        <begin position="81"/>
        <end position="119"/>
    </location>
</feature>
<dbReference type="Gene3D" id="3.30.429.10">
    <property type="entry name" value="Macrophage Migration Inhibitory Factor"/>
    <property type="match status" value="1"/>
</dbReference>
<dbReference type="AlphaFoldDB" id="A0A7R8ZQ52"/>
<dbReference type="EMBL" id="OB665399">
    <property type="protein sequence ID" value="CAD7232960.1"/>
    <property type="molecule type" value="Genomic_DNA"/>
</dbReference>
<reference evidence="3" key="1">
    <citation type="submission" date="2020-11" db="EMBL/GenBank/DDBJ databases">
        <authorList>
            <person name="Tran Van P."/>
        </authorList>
    </citation>
    <scope>NUCLEOTIDE SEQUENCE</scope>
</reference>
<feature type="compositionally biased region" description="Polar residues" evidence="2">
    <location>
        <begin position="101"/>
        <end position="112"/>
    </location>
</feature>
<accession>A0A7R8ZQ52</accession>
<dbReference type="InterPro" id="IPR001398">
    <property type="entry name" value="Macrophage_inhib_fac"/>
</dbReference>
<proteinExistence type="inferred from homology"/>
<feature type="compositionally biased region" description="Low complexity" evidence="2">
    <location>
        <begin position="91"/>
        <end position="100"/>
    </location>
</feature>
<name>A0A7R8ZQ52_9CRUS</name>
<sequence>MVDKNRPIQLPWTFQHQTNIGRLKEVKTKNKLFFLAHGVANVRTILPSSLRSSHHRERSIRLRNLTTEALLLRSRERLPSRGRCSERTHISSLSHADSSSTNEPLGQRTTNNQKEDKVQSRIESPLVASFVFVSLGINPHPTTMPVILAETNQASFPAGFPDGLSSLIATTLGKDKDRVWLRVNTGIKMYHGGAEAEPIVIIGVSGLAIPAEDEDQLNQWSGTMTDWLVKQTGLTAESIVIQWSTLSLHKIARGGKILGI</sequence>